<keyword evidence="6 9" id="KW-0812">Transmembrane</keyword>
<evidence type="ECO:0000313" key="10">
    <source>
        <dbReference type="EMBL" id="AXE37657.1"/>
    </source>
</evidence>
<evidence type="ECO:0000256" key="2">
    <source>
        <dbReference type="ARBA" id="ARBA00022448"/>
    </source>
</evidence>
<reference evidence="10 11" key="1">
    <citation type="submission" date="2017-12" db="EMBL/GenBank/DDBJ databases">
        <title>The whole genome sequence of the Acidipropionibacterium virtanenii sp. nov. type strain JS278.</title>
        <authorList>
            <person name="Laine P."/>
            <person name="Deptula P."/>
            <person name="Varmanen P."/>
            <person name="Auvinen P."/>
        </authorList>
    </citation>
    <scope>NUCLEOTIDE SEQUENCE [LARGE SCALE GENOMIC DNA]</scope>
    <source>
        <strain evidence="10 11">JS278</strain>
    </source>
</reference>
<dbReference type="RefSeq" id="WP_114043784.1">
    <property type="nucleotide sequence ID" value="NZ_CP025198.1"/>
</dbReference>
<evidence type="ECO:0000256" key="1">
    <source>
        <dbReference type="ARBA" id="ARBA00004651"/>
    </source>
</evidence>
<feature type="transmembrane region" description="Helical" evidence="9">
    <location>
        <begin position="36"/>
        <end position="59"/>
    </location>
</feature>
<dbReference type="PROSITE" id="PS51106">
    <property type="entry name" value="PTS_EIIC_TYPE_4"/>
    <property type="match status" value="1"/>
</dbReference>
<evidence type="ECO:0000313" key="11">
    <source>
        <dbReference type="Proteomes" id="UP000251995"/>
    </source>
</evidence>
<dbReference type="PANTHER" id="PTHR32502:SF8">
    <property type="entry name" value="N-ACETYLGALACTOSAMINE PERMEASE IIC COMPONENT 1"/>
    <property type="match status" value="1"/>
</dbReference>
<gene>
    <name evidence="10" type="primary">agaC</name>
    <name evidence="10" type="ORF">JS278_00464</name>
</gene>
<feature type="transmembrane region" description="Helical" evidence="9">
    <location>
        <begin position="71"/>
        <end position="89"/>
    </location>
</feature>
<evidence type="ECO:0000256" key="5">
    <source>
        <dbReference type="ARBA" id="ARBA00022683"/>
    </source>
</evidence>
<keyword evidence="11" id="KW-1185">Reference proteome</keyword>
<dbReference type="Pfam" id="PF03609">
    <property type="entry name" value="EII-Sor"/>
    <property type="match status" value="1"/>
</dbReference>
<dbReference type="GO" id="GO:0009401">
    <property type="term" value="P:phosphoenolpyruvate-dependent sugar phosphotransferase system"/>
    <property type="evidence" value="ECO:0007669"/>
    <property type="project" value="UniProtKB-KW"/>
</dbReference>
<feature type="transmembrane region" description="Helical" evidence="9">
    <location>
        <begin position="225"/>
        <end position="242"/>
    </location>
</feature>
<evidence type="ECO:0000256" key="4">
    <source>
        <dbReference type="ARBA" id="ARBA00022597"/>
    </source>
</evidence>
<organism evidence="10 11">
    <name type="scientific">Acidipropionibacterium virtanenii</name>
    <dbReference type="NCBI Taxonomy" id="2057246"/>
    <lineage>
        <taxon>Bacteria</taxon>
        <taxon>Bacillati</taxon>
        <taxon>Actinomycetota</taxon>
        <taxon>Actinomycetes</taxon>
        <taxon>Propionibacteriales</taxon>
        <taxon>Propionibacteriaceae</taxon>
        <taxon>Acidipropionibacterium</taxon>
    </lineage>
</organism>
<evidence type="ECO:0000256" key="6">
    <source>
        <dbReference type="ARBA" id="ARBA00022692"/>
    </source>
</evidence>
<keyword evidence="3" id="KW-1003">Cell membrane</keyword>
<keyword evidence="5" id="KW-0598">Phosphotransferase system</keyword>
<protein>
    <submittedName>
        <fullName evidence="10">N-acetylgalactosamine permease IIC component 1</fullName>
    </submittedName>
</protein>
<dbReference type="GO" id="GO:0005886">
    <property type="term" value="C:plasma membrane"/>
    <property type="evidence" value="ECO:0007669"/>
    <property type="project" value="UniProtKB-SubCell"/>
</dbReference>
<sequence>MTLIQAILIGFVAVLTRLDGNWLGEIKLREPIITGFLVGLILGDVTQGLVIGAALQLMWMGITGVGAAPKIDIGIGGTVGAAAALTTGGNAAAAVLLAVPVAVLMQLVETLLMTIYSTFMEWAERRIDEGDIGAVTRIHYLCGLITTLVFWIPVTIGMYFGTGGIKALVDAMPGWVQSGLDGVAALLPALGFAMLLDVIMTTQLIPFLILGFVPAAFVGHDLTMIGIAAIAIAIALVVFNLYKDLEQRRAQSLPPAALATEAAGTADPDNEWED</sequence>
<dbReference type="AlphaFoldDB" id="A0A344UQV9"/>
<dbReference type="EMBL" id="CP025198">
    <property type="protein sequence ID" value="AXE37657.1"/>
    <property type="molecule type" value="Genomic_DNA"/>
</dbReference>
<feature type="transmembrane region" description="Helical" evidence="9">
    <location>
        <begin position="95"/>
        <end position="119"/>
    </location>
</feature>
<keyword evidence="8 9" id="KW-0472">Membrane</keyword>
<feature type="transmembrane region" description="Helical" evidence="9">
    <location>
        <begin position="203"/>
        <end position="219"/>
    </location>
</feature>
<evidence type="ECO:0000256" key="7">
    <source>
        <dbReference type="ARBA" id="ARBA00022989"/>
    </source>
</evidence>
<dbReference type="InterPro" id="IPR050303">
    <property type="entry name" value="GatZ_KbaZ_carbometab"/>
</dbReference>
<keyword evidence="7 9" id="KW-1133">Transmembrane helix</keyword>
<feature type="transmembrane region" description="Helical" evidence="9">
    <location>
        <begin position="140"/>
        <end position="162"/>
    </location>
</feature>
<evidence type="ECO:0000256" key="8">
    <source>
        <dbReference type="ARBA" id="ARBA00023136"/>
    </source>
</evidence>
<dbReference type="InterPro" id="IPR004700">
    <property type="entry name" value="PTS_IIC_man"/>
</dbReference>
<dbReference type="KEGG" id="acij:JS278_00464"/>
<name>A0A344UQV9_9ACTN</name>
<comment type="subcellular location">
    <subcellularLocation>
        <location evidence="1">Cell membrane</location>
        <topology evidence="1">Multi-pass membrane protein</topology>
    </subcellularLocation>
</comment>
<keyword evidence="2" id="KW-0813">Transport</keyword>
<dbReference type="Proteomes" id="UP000251995">
    <property type="component" value="Chromosome"/>
</dbReference>
<proteinExistence type="predicted"/>
<accession>A0A344UQV9</accession>
<dbReference type="PANTHER" id="PTHR32502">
    <property type="entry name" value="N-ACETYLGALACTOSAMINE PERMEASE II COMPONENT-RELATED"/>
    <property type="match status" value="1"/>
</dbReference>
<keyword evidence="4" id="KW-0762">Sugar transport</keyword>
<evidence type="ECO:0000256" key="3">
    <source>
        <dbReference type="ARBA" id="ARBA00022475"/>
    </source>
</evidence>
<dbReference type="OrthoDB" id="7058816at2"/>
<feature type="transmembrane region" description="Helical" evidence="9">
    <location>
        <begin position="174"/>
        <end position="196"/>
    </location>
</feature>
<evidence type="ECO:0000256" key="9">
    <source>
        <dbReference type="SAM" id="Phobius"/>
    </source>
</evidence>